<reference evidence="2" key="1">
    <citation type="submission" date="2021-12" db="EMBL/GenBank/DDBJ databases">
        <title>Description of Gramella crocea sp. nov., a new bacterium isolated from activated sludge.</title>
        <authorList>
            <person name="Zhang X."/>
        </authorList>
    </citation>
    <scope>NUCLEOTIDE SEQUENCE</scope>
    <source>
        <strain evidence="2">YB25</strain>
    </source>
</reference>
<keyword evidence="3" id="KW-1185">Reference proteome</keyword>
<sequence length="173" mass="20546">MRTRILLLMLMLSFAGCNAQDKEKKNDDLKTETDKSAIPKGNWKVDKEFDENGNLISYDSTYVYSYSTVEGDTIYNEGVDEIFKNFRRFFYNEQMSGHSGLMNSFLNDSLYGDPNFFEDDFFSNRMMSRHFQEQIRQMDSIRNEFLKQHYPQLYKENQQKLVPREEGTQNGRI</sequence>
<comment type="caution">
    <text evidence="2">The sequence shown here is derived from an EMBL/GenBank/DDBJ whole genome shotgun (WGS) entry which is preliminary data.</text>
</comment>
<evidence type="ECO:0000313" key="2">
    <source>
        <dbReference type="EMBL" id="MCG9970676.1"/>
    </source>
</evidence>
<protein>
    <submittedName>
        <fullName evidence="2">Uncharacterized protein</fullName>
    </submittedName>
</protein>
<accession>A0A9X1UV52</accession>
<organism evidence="2 3">
    <name type="scientific">Christiangramia crocea</name>
    <dbReference type="NCBI Taxonomy" id="2904124"/>
    <lineage>
        <taxon>Bacteria</taxon>
        <taxon>Pseudomonadati</taxon>
        <taxon>Bacteroidota</taxon>
        <taxon>Flavobacteriia</taxon>
        <taxon>Flavobacteriales</taxon>
        <taxon>Flavobacteriaceae</taxon>
        <taxon>Christiangramia</taxon>
    </lineage>
</organism>
<dbReference type="EMBL" id="JAJSON010000009">
    <property type="protein sequence ID" value="MCG9970676.1"/>
    <property type="molecule type" value="Genomic_DNA"/>
</dbReference>
<keyword evidence="1" id="KW-0732">Signal</keyword>
<evidence type="ECO:0000313" key="3">
    <source>
        <dbReference type="Proteomes" id="UP001139344"/>
    </source>
</evidence>
<dbReference type="PROSITE" id="PS51257">
    <property type="entry name" value="PROKAR_LIPOPROTEIN"/>
    <property type="match status" value="1"/>
</dbReference>
<feature type="signal peptide" evidence="1">
    <location>
        <begin position="1"/>
        <end position="19"/>
    </location>
</feature>
<dbReference type="RefSeq" id="WP_240096202.1">
    <property type="nucleotide sequence ID" value="NZ_JAJSON010000009.1"/>
</dbReference>
<dbReference type="AlphaFoldDB" id="A0A9X1UV52"/>
<evidence type="ECO:0000256" key="1">
    <source>
        <dbReference type="SAM" id="SignalP"/>
    </source>
</evidence>
<dbReference type="Proteomes" id="UP001139344">
    <property type="component" value="Unassembled WGS sequence"/>
</dbReference>
<name>A0A9X1UV52_9FLAO</name>
<proteinExistence type="predicted"/>
<feature type="chain" id="PRO_5040896270" evidence="1">
    <location>
        <begin position="20"/>
        <end position="173"/>
    </location>
</feature>
<gene>
    <name evidence="2" type="ORF">LU635_03420</name>
</gene>